<dbReference type="Gene3D" id="3.10.105.10">
    <property type="entry name" value="Dipeptide-binding Protein, Domain 3"/>
    <property type="match status" value="1"/>
</dbReference>
<feature type="domain" description="Solute-binding protein family 5" evidence="4">
    <location>
        <begin position="107"/>
        <end position="470"/>
    </location>
</feature>
<evidence type="ECO:0000313" key="5">
    <source>
        <dbReference type="EMBL" id="RDI73623.1"/>
    </source>
</evidence>
<dbReference type="InterPro" id="IPR030678">
    <property type="entry name" value="Peptide/Ni-bd"/>
</dbReference>
<dbReference type="PANTHER" id="PTHR30290:SF38">
    <property type="entry name" value="D,D-DIPEPTIDE-BINDING PERIPLASMIC PROTEIN DDPA-RELATED"/>
    <property type="match status" value="1"/>
</dbReference>
<gene>
    <name evidence="5" type="ORF">Gocc_2536</name>
</gene>
<dbReference type="PANTHER" id="PTHR30290">
    <property type="entry name" value="PERIPLASMIC BINDING COMPONENT OF ABC TRANSPORTER"/>
    <property type="match status" value="1"/>
</dbReference>
<dbReference type="GO" id="GO:0043190">
    <property type="term" value="C:ATP-binding cassette (ABC) transporter complex"/>
    <property type="evidence" value="ECO:0007669"/>
    <property type="project" value="InterPro"/>
</dbReference>
<organism evidence="5 6">
    <name type="scientific">Gaiella occulta</name>
    <dbReference type="NCBI Taxonomy" id="1002870"/>
    <lineage>
        <taxon>Bacteria</taxon>
        <taxon>Bacillati</taxon>
        <taxon>Actinomycetota</taxon>
        <taxon>Thermoleophilia</taxon>
        <taxon>Gaiellales</taxon>
        <taxon>Gaiellaceae</taxon>
        <taxon>Gaiella</taxon>
    </lineage>
</organism>
<name>A0A7M2YU61_9ACTN</name>
<protein>
    <submittedName>
        <fullName evidence="5">ABC-type dipeptide transport system periplasmic component</fullName>
    </submittedName>
</protein>
<evidence type="ECO:0000313" key="6">
    <source>
        <dbReference type="Proteomes" id="UP000254134"/>
    </source>
</evidence>
<sequence length="565" mass="61732">MAREGDRIDQLVDQYLSDGLDRREFFKRASALGLSLGFAGTLLAGLDRGSVAHAATRRSAAVVGGTLREGYDRDVSRMDPVNTTWWDPGLYPATHETLVATSPKGQFQPMLAKSWAVSKNGLEWMFTLRKGLKFQSGAVVTAAAVAAAMKTFADPKSGVNAGFWKPVKSIKAVGADKVKVTLSHPYADFPFVLNNGYSAIFNAPTRTKLGDKYGVTRTDGTGPFQLKELVPGSHAAVTRWDGYPGPGSPFVKNKGKAYLDGIRWEVLLEPAKRANELEAGNVDTLRNPAPQDVLRLKRNKNISVIELREPSLYLLGLNFKQTKLGFDDVRVRQAISYAIDRNAIVKTVFFGKATPAYTLVPSSYPYYVKAVEKYGAFDTAKANQLLDAAGWNRSGGGVRSKNGQKLSFKIIIENDKFEQLIAQAVQQMLKDVGVDMQFTVLGSDYFSKFAAPGGPTGYMIKNLWTNMMDASILFAGSANAVPACCNASNASIPALDKAFDDWQKAANVGQLRGAAARAQLITAQQLPFIPIVTPFVIWAHSKKVVGWVPNEANLYPYYNDVYLQK</sequence>
<dbReference type="RefSeq" id="WP_114796951.1">
    <property type="nucleotide sequence ID" value="NZ_QQZY01000007.1"/>
</dbReference>
<dbReference type="InterPro" id="IPR023765">
    <property type="entry name" value="SBP_5_CS"/>
</dbReference>
<comment type="subcellular location">
    <subcellularLocation>
        <location evidence="1">Cell membrane</location>
        <topology evidence="1">Lipid-anchor</topology>
    </subcellularLocation>
</comment>
<comment type="similarity">
    <text evidence="2">Belongs to the bacterial solute-binding protein 5 family.</text>
</comment>
<evidence type="ECO:0000256" key="3">
    <source>
        <dbReference type="ARBA" id="ARBA00022729"/>
    </source>
</evidence>
<keyword evidence="6" id="KW-1185">Reference proteome</keyword>
<proteinExistence type="inferred from homology"/>
<dbReference type="GO" id="GO:1904680">
    <property type="term" value="F:peptide transmembrane transporter activity"/>
    <property type="evidence" value="ECO:0007669"/>
    <property type="project" value="TreeGrafter"/>
</dbReference>
<dbReference type="GO" id="GO:0015833">
    <property type="term" value="P:peptide transport"/>
    <property type="evidence" value="ECO:0007669"/>
    <property type="project" value="TreeGrafter"/>
</dbReference>
<dbReference type="Proteomes" id="UP000254134">
    <property type="component" value="Unassembled WGS sequence"/>
</dbReference>
<dbReference type="PROSITE" id="PS51318">
    <property type="entry name" value="TAT"/>
    <property type="match status" value="1"/>
</dbReference>
<dbReference type="Gene3D" id="3.40.190.10">
    <property type="entry name" value="Periplasmic binding protein-like II"/>
    <property type="match status" value="1"/>
</dbReference>
<dbReference type="Pfam" id="PF00496">
    <property type="entry name" value="SBP_bac_5"/>
    <property type="match status" value="1"/>
</dbReference>
<dbReference type="InterPro" id="IPR000914">
    <property type="entry name" value="SBP_5_dom"/>
</dbReference>
<evidence type="ECO:0000256" key="2">
    <source>
        <dbReference type="ARBA" id="ARBA00005695"/>
    </source>
</evidence>
<evidence type="ECO:0000256" key="1">
    <source>
        <dbReference type="ARBA" id="ARBA00004193"/>
    </source>
</evidence>
<dbReference type="SUPFAM" id="SSF53850">
    <property type="entry name" value="Periplasmic binding protein-like II"/>
    <property type="match status" value="1"/>
</dbReference>
<dbReference type="AlphaFoldDB" id="A0A7M2YU61"/>
<dbReference type="PIRSF" id="PIRSF002741">
    <property type="entry name" value="MppA"/>
    <property type="match status" value="1"/>
</dbReference>
<dbReference type="EMBL" id="QQZY01000007">
    <property type="protein sequence ID" value="RDI73623.1"/>
    <property type="molecule type" value="Genomic_DNA"/>
</dbReference>
<comment type="caution">
    <text evidence="5">The sequence shown here is derived from an EMBL/GenBank/DDBJ whole genome shotgun (WGS) entry which is preliminary data.</text>
</comment>
<reference evidence="5 6" key="1">
    <citation type="submission" date="2018-07" db="EMBL/GenBank/DDBJ databases">
        <title>High-quality-draft genome sequence of Gaiella occulta.</title>
        <authorList>
            <person name="Severino R."/>
            <person name="Froufe H.J.C."/>
            <person name="Rainey F.A."/>
            <person name="Barroso C."/>
            <person name="Albuquerque L."/>
            <person name="Lobo-Da-Cunha A."/>
            <person name="Da Costa M.S."/>
            <person name="Egas C."/>
        </authorList>
    </citation>
    <scope>NUCLEOTIDE SEQUENCE [LARGE SCALE GENOMIC DNA]</scope>
    <source>
        <strain evidence="5 6">F2-233</strain>
    </source>
</reference>
<dbReference type="InterPro" id="IPR039424">
    <property type="entry name" value="SBP_5"/>
</dbReference>
<evidence type="ECO:0000259" key="4">
    <source>
        <dbReference type="Pfam" id="PF00496"/>
    </source>
</evidence>
<reference evidence="6" key="2">
    <citation type="journal article" date="2019" name="MicrobiologyOpen">
        <title>High-quality draft genome sequence of Gaiella occulta isolated from a 150 meter deep mineral water borehole and comparison with the genome sequences of other deep-branching lineages of the phylum Actinobacteria.</title>
        <authorList>
            <person name="Severino R."/>
            <person name="Froufe H.J.C."/>
            <person name="Barroso C."/>
            <person name="Albuquerque L."/>
            <person name="Lobo-da-Cunha A."/>
            <person name="da Costa M.S."/>
            <person name="Egas C."/>
        </authorList>
    </citation>
    <scope>NUCLEOTIDE SEQUENCE [LARGE SCALE GENOMIC DNA]</scope>
    <source>
        <strain evidence="6">F2-233</strain>
    </source>
</reference>
<dbReference type="PROSITE" id="PS01040">
    <property type="entry name" value="SBP_BACTERIAL_5"/>
    <property type="match status" value="1"/>
</dbReference>
<dbReference type="OrthoDB" id="5240629at2"/>
<dbReference type="InterPro" id="IPR006311">
    <property type="entry name" value="TAT_signal"/>
</dbReference>
<dbReference type="GO" id="GO:0042597">
    <property type="term" value="C:periplasmic space"/>
    <property type="evidence" value="ECO:0007669"/>
    <property type="project" value="UniProtKB-ARBA"/>
</dbReference>
<accession>A0A7M2YU61</accession>
<keyword evidence="3" id="KW-0732">Signal</keyword>